<dbReference type="InterPro" id="IPR016181">
    <property type="entry name" value="Acyl_CoA_acyltransferase"/>
</dbReference>
<dbReference type="CDD" id="cd04301">
    <property type="entry name" value="NAT_SF"/>
    <property type="match status" value="1"/>
</dbReference>
<dbReference type="Pfam" id="PF00583">
    <property type="entry name" value="Acetyltransf_1"/>
    <property type="match status" value="1"/>
</dbReference>
<proteinExistence type="predicted"/>
<sequence length="150" mass="17087">MIQLIRTDSNNADFIALVNQLDADLAIRDGDDHDFYHQYNHIDQIKHAIVAKIDDQSVGCGAIKEYDPKVMEVKRMYVLPSHRGKRIAIQILTALEDWARELGYQKCVLETGKAQPEAIALYQKCNYAVIPNYGQYVGVDNSICFEKKLN</sequence>
<reference evidence="4" key="1">
    <citation type="submission" date="2022-09" db="EMBL/GenBank/DDBJ databases">
        <title>Comparative genomics and taxonomic characterization of three novel marine species of genus Reichenbachiella exhibiting antioxidant and polysaccharide degradation activities.</title>
        <authorList>
            <person name="Muhammad N."/>
            <person name="Lee Y.-J."/>
            <person name="Ko J."/>
            <person name="Kim S.-G."/>
        </authorList>
    </citation>
    <scope>NUCLEOTIDE SEQUENCE</scope>
    <source>
        <strain evidence="4">BKB1-1</strain>
    </source>
</reference>
<gene>
    <name evidence="4" type="ORF">N6H18_15885</name>
</gene>
<dbReference type="PANTHER" id="PTHR43877">
    <property type="entry name" value="AMINOALKYLPHOSPHONATE N-ACETYLTRANSFERASE-RELATED-RELATED"/>
    <property type="match status" value="1"/>
</dbReference>
<dbReference type="Proteomes" id="UP001065174">
    <property type="component" value="Chromosome"/>
</dbReference>
<accession>A0ABY6CR26</accession>
<evidence type="ECO:0000256" key="1">
    <source>
        <dbReference type="ARBA" id="ARBA00022679"/>
    </source>
</evidence>
<dbReference type="PANTHER" id="PTHR43877:SF2">
    <property type="entry name" value="AMINOALKYLPHOSPHONATE N-ACETYLTRANSFERASE-RELATED"/>
    <property type="match status" value="1"/>
</dbReference>
<dbReference type="Gene3D" id="3.40.630.30">
    <property type="match status" value="1"/>
</dbReference>
<keyword evidence="5" id="KW-1185">Reference proteome</keyword>
<name>A0ABY6CR26_9BACT</name>
<protein>
    <submittedName>
        <fullName evidence="4">GNAT family N-acetyltransferase</fullName>
    </submittedName>
</protein>
<feature type="domain" description="N-acetyltransferase" evidence="3">
    <location>
        <begin position="3"/>
        <end position="150"/>
    </location>
</feature>
<dbReference type="SUPFAM" id="SSF55729">
    <property type="entry name" value="Acyl-CoA N-acyltransferases (Nat)"/>
    <property type="match status" value="1"/>
</dbReference>
<dbReference type="EMBL" id="CP106679">
    <property type="protein sequence ID" value="UXP31828.1"/>
    <property type="molecule type" value="Genomic_DNA"/>
</dbReference>
<dbReference type="PROSITE" id="PS51186">
    <property type="entry name" value="GNAT"/>
    <property type="match status" value="1"/>
</dbReference>
<evidence type="ECO:0000256" key="2">
    <source>
        <dbReference type="ARBA" id="ARBA00023315"/>
    </source>
</evidence>
<keyword evidence="1" id="KW-0808">Transferase</keyword>
<evidence type="ECO:0000259" key="3">
    <source>
        <dbReference type="PROSITE" id="PS51186"/>
    </source>
</evidence>
<dbReference type="RefSeq" id="WP_262309267.1">
    <property type="nucleotide sequence ID" value="NZ_CP106679.1"/>
</dbReference>
<dbReference type="InterPro" id="IPR050832">
    <property type="entry name" value="Bact_Acetyltransf"/>
</dbReference>
<evidence type="ECO:0000313" key="4">
    <source>
        <dbReference type="EMBL" id="UXP31828.1"/>
    </source>
</evidence>
<keyword evidence="2" id="KW-0012">Acyltransferase</keyword>
<dbReference type="InterPro" id="IPR000182">
    <property type="entry name" value="GNAT_dom"/>
</dbReference>
<evidence type="ECO:0000313" key="5">
    <source>
        <dbReference type="Proteomes" id="UP001065174"/>
    </source>
</evidence>
<organism evidence="4 5">
    <name type="scientific">Reichenbachiella agarivorans</name>
    <dbReference type="NCBI Taxonomy" id="2979464"/>
    <lineage>
        <taxon>Bacteria</taxon>
        <taxon>Pseudomonadati</taxon>
        <taxon>Bacteroidota</taxon>
        <taxon>Cytophagia</taxon>
        <taxon>Cytophagales</taxon>
        <taxon>Reichenbachiellaceae</taxon>
        <taxon>Reichenbachiella</taxon>
    </lineage>
</organism>